<comment type="cofactor">
    <cofactor evidence="1">
        <name>pyridoxal 5'-phosphate</name>
        <dbReference type="ChEBI" id="CHEBI:597326"/>
    </cofactor>
</comment>
<dbReference type="EC" id="2.6.1.2" evidence="8"/>
<dbReference type="AlphaFoldDB" id="A0A286T7K9"/>
<reference evidence="11" key="1">
    <citation type="journal article" date="2017" name="Proc. Natl. Acad. Sci. U.S.A.">
        <title>A small genome symbiont underlies cuticle hardness in beetles.</title>
        <authorList>
            <person name="Anbutsu H."/>
            <person name="Moriyama M."/>
            <person name="Nikoh N."/>
            <person name="Hosokawa T."/>
            <person name="Futahashi R."/>
            <person name="Tanahashi M."/>
            <person name="Meng X.Y."/>
            <person name="Kuriwada T."/>
            <person name="Mori N."/>
            <person name="Oshima K."/>
            <person name="Hattori M."/>
            <person name="Fujie M."/>
            <person name="Satoh N."/>
            <person name="Maeda T."/>
            <person name="Shigenobu S."/>
            <person name="Koga R."/>
            <person name="Fukatsu T."/>
        </authorList>
    </citation>
    <scope>NUCLEOTIDE SEQUENCE</scope>
</reference>
<dbReference type="PANTHER" id="PTHR11751:SF29">
    <property type="entry name" value="ALANINE TRANSAMINASE"/>
    <property type="match status" value="1"/>
</dbReference>
<evidence type="ECO:0000256" key="8">
    <source>
        <dbReference type="ARBA" id="ARBA00026106"/>
    </source>
</evidence>
<dbReference type="FunFam" id="1.10.287.1970:FF:000001">
    <property type="entry name" value="Alanine aminotransferase 2"/>
    <property type="match status" value="1"/>
</dbReference>
<dbReference type="InterPro" id="IPR004839">
    <property type="entry name" value="Aminotransferase_I/II_large"/>
</dbReference>
<evidence type="ECO:0000256" key="5">
    <source>
        <dbReference type="ARBA" id="ARBA00022898"/>
    </source>
</evidence>
<evidence type="ECO:0000256" key="1">
    <source>
        <dbReference type="ARBA" id="ARBA00001933"/>
    </source>
</evidence>
<dbReference type="UniPathway" id="UPA00528">
    <property type="reaction ID" value="UER00586"/>
</dbReference>
<dbReference type="InterPro" id="IPR015424">
    <property type="entry name" value="PyrdxlP-dep_Trfase"/>
</dbReference>
<dbReference type="FunFam" id="3.40.640.10:FF:000012">
    <property type="entry name" value="alanine aminotransferase 2"/>
    <property type="match status" value="1"/>
</dbReference>
<comment type="subunit">
    <text evidence="2">Homodimer.</text>
</comment>
<dbReference type="InterPro" id="IPR045088">
    <property type="entry name" value="ALAT1/2-like"/>
</dbReference>
<keyword evidence="3 11" id="KW-0032">Aminotransferase</keyword>
<dbReference type="PANTHER" id="PTHR11751">
    <property type="entry name" value="ALANINE AMINOTRANSFERASE"/>
    <property type="match status" value="1"/>
</dbReference>
<dbReference type="GO" id="GO:0042853">
    <property type="term" value="P:L-alanine catabolic process"/>
    <property type="evidence" value="ECO:0007669"/>
    <property type="project" value="UniProtKB-UniPathway"/>
</dbReference>
<name>A0A286T7K9_9CUCU</name>
<comment type="pathway">
    <text evidence="6">Amino-acid degradation; L-alanine degradation via transaminase pathway; pyruvate from L-alanine: step 1/1.</text>
</comment>
<keyword evidence="5" id="KW-0663">Pyridoxal phosphate</keyword>
<accession>A0A286T7K9</accession>
<evidence type="ECO:0000256" key="2">
    <source>
        <dbReference type="ARBA" id="ARBA00011738"/>
    </source>
</evidence>
<dbReference type="Gene3D" id="1.10.287.1970">
    <property type="match status" value="1"/>
</dbReference>
<keyword evidence="4 11" id="KW-0808">Transferase</keyword>
<dbReference type="InterPro" id="IPR015422">
    <property type="entry name" value="PyrdxlP-dep_Trfase_small"/>
</dbReference>
<feature type="domain" description="Aminotransferase class I/classII large" evidence="10">
    <location>
        <begin position="158"/>
        <end position="522"/>
    </location>
</feature>
<dbReference type="FunFam" id="3.90.1150.10:FF:000151">
    <property type="entry name" value="Alanine aminotransferase 2"/>
    <property type="match status" value="1"/>
</dbReference>
<comment type="catalytic activity">
    <reaction evidence="9">
        <text>L-alanine + 2-oxoglutarate = pyruvate + L-glutamate</text>
        <dbReference type="Rhea" id="RHEA:19453"/>
        <dbReference type="ChEBI" id="CHEBI:15361"/>
        <dbReference type="ChEBI" id="CHEBI:16810"/>
        <dbReference type="ChEBI" id="CHEBI:29985"/>
        <dbReference type="ChEBI" id="CHEBI:57972"/>
        <dbReference type="EC" id="2.6.1.2"/>
    </reaction>
</comment>
<dbReference type="EMBL" id="LC260181">
    <property type="protein sequence ID" value="BBA45753.1"/>
    <property type="molecule type" value="mRNA"/>
</dbReference>
<dbReference type="SUPFAM" id="SSF53383">
    <property type="entry name" value="PLP-dependent transferases"/>
    <property type="match status" value="1"/>
</dbReference>
<dbReference type="CDD" id="cd00609">
    <property type="entry name" value="AAT_like"/>
    <property type="match status" value="1"/>
</dbReference>
<proteinExistence type="evidence at transcript level"/>
<dbReference type="Pfam" id="PF00155">
    <property type="entry name" value="Aminotran_1_2"/>
    <property type="match status" value="1"/>
</dbReference>
<gene>
    <name evidence="11" type="primary">ALT1</name>
</gene>
<dbReference type="InterPro" id="IPR015421">
    <property type="entry name" value="PyrdxlP-dep_Trfase_major"/>
</dbReference>
<comment type="similarity">
    <text evidence="7">Belongs to the class-I pyridoxal-phosphate-dependent aminotransferase family. Alanine aminotransferase subfamily.</text>
</comment>
<dbReference type="GO" id="GO:0004021">
    <property type="term" value="F:L-alanine:2-oxoglutarate aminotransferase activity"/>
    <property type="evidence" value="ECO:0007669"/>
    <property type="project" value="UniProtKB-EC"/>
</dbReference>
<evidence type="ECO:0000256" key="3">
    <source>
        <dbReference type="ARBA" id="ARBA00022576"/>
    </source>
</evidence>
<organism evidence="11">
    <name type="scientific">Pachyrhynchus infernalis</name>
    <dbReference type="NCBI Taxonomy" id="1932967"/>
    <lineage>
        <taxon>Eukaryota</taxon>
        <taxon>Metazoa</taxon>
        <taxon>Ecdysozoa</taxon>
        <taxon>Arthropoda</taxon>
        <taxon>Hexapoda</taxon>
        <taxon>Insecta</taxon>
        <taxon>Pterygota</taxon>
        <taxon>Neoptera</taxon>
        <taxon>Endopterygota</taxon>
        <taxon>Coleoptera</taxon>
        <taxon>Polyphaga</taxon>
        <taxon>Cucujiformia</taxon>
        <taxon>Curculionidae</taxon>
        <taxon>Entiminae</taxon>
        <taxon>Pachyrhynchini</taxon>
        <taxon>Pachyrhynchus</taxon>
    </lineage>
</organism>
<protein>
    <recommendedName>
        <fullName evidence="8">alanine transaminase</fullName>
        <ecNumber evidence="8">2.6.1.2</ecNumber>
    </recommendedName>
</protein>
<dbReference type="Gene3D" id="3.40.640.10">
    <property type="entry name" value="Type I PLP-dependent aspartate aminotransferase-like (Major domain)"/>
    <property type="match status" value="1"/>
</dbReference>
<evidence type="ECO:0000256" key="9">
    <source>
        <dbReference type="ARBA" id="ARBA00047412"/>
    </source>
</evidence>
<evidence type="ECO:0000313" key="11">
    <source>
        <dbReference type="EMBL" id="BBA45753.1"/>
    </source>
</evidence>
<evidence type="ECO:0000256" key="6">
    <source>
        <dbReference type="ARBA" id="ARBA00025708"/>
    </source>
</evidence>
<evidence type="ECO:0000256" key="4">
    <source>
        <dbReference type="ARBA" id="ARBA00022679"/>
    </source>
</evidence>
<evidence type="ECO:0000259" key="10">
    <source>
        <dbReference type="Pfam" id="PF00155"/>
    </source>
</evidence>
<dbReference type="GO" id="GO:0030170">
    <property type="term" value="F:pyridoxal phosphate binding"/>
    <property type="evidence" value="ECO:0007669"/>
    <property type="project" value="InterPro"/>
</dbReference>
<evidence type="ECO:0000256" key="7">
    <source>
        <dbReference type="ARBA" id="ARBA00025785"/>
    </source>
</evidence>
<sequence>MSQHKLLSGCENLIVGTIMRRNFTSVRQIKSVGDFHDFLLFSRRAKQNANLNRKMSSVVQPCLSMDTLNPNIKVLEYAVRGPLVIRAGEIEKELEKGVKKPFTEVIKANIGDCHAMGQVPMTFIRQVLALVTYSPLLEDPRFPDDAKERARAILKGCRGSSVGSYTDSPGIEIIRRHVAEYIERRDGIPADWQNIIISAGASDAIKNVLKLLICNVDSKEPGCMIPIPQYPLYSASLAEFGIHQIGYYLDESRNWGLDIAELQRAITEARKVCNPRALVIINPGNPTGQVLSRENIEEIIKFAYREKLFLLADEVYQDNVYAPGSKFYSFKKVLTELGEPYVNMELASFMSCSKGYMGECGLRGGYAEVINMCPQVKAMYLKAISAMLCPTVLGQACLDTIVHPPQKGEPSYESFMKEKSDVLNSLKLRAKMVADTFNSMEGFSCNTVQGAMYAFPRVTLPKKAIEAAQKEGKQPDAFYAFELLENTGICIVPGSGFGQQPGTYHFRTTILPQPDKLKSMLEKFAEFHSQFIKKYS</sequence>
<dbReference type="Gene3D" id="3.90.1150.10">
    <property type="entry name" value="Aspartate Aminotransferase, domain 1"/>
    <property type="match status" value="1"/>
</dbReference>